<evidence type="ECO:0000256" key="1">
    <source>
        <dbReference type="SAM" id="MobiDB-lite"/>
    </source>
</evidence>
<evidence type="ECO:0000313" key="2">
    <source>
        <dbReference type="EMBL" id="CAB4267482.1"/>
    </source>
</evidence>
<evidence type="ECO:0000313" key="3">
    <source>
        <dbReference type="Proteomes" id="UP000507222"/>
    </source>
</evidence>
<feature type="region of interest" description="Disordered" evidence="1">
    <location>
        <begin position="68"/>
        <end position="87"/>
    </location>
</feature>
<gene>
    <name evidence="2" type="ORF">CURHAP_LOCUS10192</name>
</gene>
<dbReference type="AlphaFoldDB" id="A0A6J5TUR3"/>
<accession>A0A6J5TUR3</accession>
<name>A0A6J5TUR3_PRUAR</name>
<proteinExistence type="predicted"/>
<organism evidence="2 3">
    <name type="scientific">Prunus armeniaca</name>
    <name type="common">Apricot</name>
    <name type="synonym">Armeniaca vulgaris</name>
    <dbReference type="NCBI Taxonomy" id="36596"/>
    <lineage>
        <taxon>Eukaryota</taxon>
        <taxon>Viridiplantae</taxon>
        <taxon>Streptophyta</taxon>
        <taxon>Embryophyta</taxon>
        <taxon>Tracheophyta</taxon>
        <taxon>Spermatophyta</taxon>
        <taxon>Magnoliopsida</taxon>
        <taxon>eudicotyledons</taxon>
        <taxon>Gunneridae</taxon>
        <taxon>Pentapetalae</taxon>
        <taxon>rosids</taxon>
        <taxon>fabids</taxon>
        <taxon>Rosales</taxon>
        <taxon>Rosaceae</taxon>
        <taxon>Amygdaloideae</taxon>
        <taxon>Amygdaleae</taxon>
        <taxon>Prunus</taxon>
    </lineage>
</organism>
<protein>
    <submittedName>
        <fullName evidence="2">Uncharacterized protein</fullName>
    </submittedName>
</protein>
<dbReference type="EMBL" id="CAEKDK010000001">
    <property type="protein sequence ID" value="CAB4267482.1"/>
    <property type="molecule type" value="Genomic_DNA"/>
</dbReference>
<reference evidence="2 3" key="1">
    <citation type="submission" date="2020-05" db="EMBL/GenBank/DDBJ databases">
        <authorList>
            <person name="Campoy J."/>
            <person name="Schneeberger K."/>
            <person name="Spophaly S."/>
        </authorList>
    </citation>
    <scope>NUCLEOTIDE SEQUENCE [LARGE SCALE GENOMIC DNA]</scope>
    <source>
        <strain evidence="2">PruArmRojPasFocal</strain>
    </source>
</reference>
<dbReference type="Proteomes" id="UP000507222">
    <property type="component" value="Unassembled WGS sequence"/>
</dbReference>
<sequence>MEGIRKLRELGRDAALITGGFVRFWAKQKPTGRFGLNRDRDEVGCFGRNRQGKRKEVGSMMGIGVSAGRAPWSSNRGREQSETGVTTRQKRESRMIFFGLLVLLLLDRLIERV</sequence>